<protein>
    <submittedName>
        <fullName evidence="1">Uncharacterized protein</fullName>
    </submittedName>
</protein>
<proteinExistence type="predicted"/>
<reference evidence="1 2" key="1">
    <citation type="submission" date="2019-10" db="EMBL/GenBank/DDBJ databases">
        <title>Muricauda olearia CL-SS4 JCM15563 genome.</title>
        <authorList>
            <person name="Liu L."/>
        </authorList>
    </citation>
    <scope>NUCLEOTIDE SEQUENCE [LARGE SCALE GENOMIC DNA]</scope>
    <source>
        <strain evidence="1 2">CL-SS4</strain>
    </source>
</reference>
<dbReference type="Pfam" id="PF14223">
    <property type="entry name" value="Retrotran_gag_2"/>
    <property type="match status" value="1"/>
</dbReference>
<dbReference type="Proteomes" id="UP000429785">
    <property type="component" value="Unassembled WGS sequence"/>
</dbReference>
<organism evidence="1 2">
    <name type="scientific">Flagellimonas olearia</name>
    <dbReference type="NCBI Taxonomy" id="552546"/>
    <lineage>
        <taxon>Bacteria</taxon>
        <taxon>Pseudomonadati</taxon>
        <taxon>Bacteroidota</taxon>
        <taxon>Flavobacteriia</taxon>
        <taxon>Flavobacteriales</taxon>
        <taxon>Flavobacteriaceae</taxon>
        <taxon>Flagellimonas</taxon>
    </lineage>
</organism>
<evidence type="ECO:0000313" key="2">
    <source>
        <dbReference type="Proteomes" id="UP000429785"/>
    </source>
</evidence>
<accession>A0A6I1DVS7</accession>
<feature type="non-terminal residue" evidence="1">
    <location>
        <position position="149"/>
    </location>
</feature>
<dbReference type="EMBL" id="WELG01000030">
    <property type="protein sequence ID" value="KAB7525878.1"/>
    <property type="molecule type" value="Genomic_DNA"/>
</dbReference>
<gene>
    <name evidence="1" type="ORF">F8C76_17795</name>
</gene>
<comment type="caution">
    <text evidence="1">The sequence shown here is derived from an EMBL/GenBank/DDBJ whole genome shotgun (WGS) entry which is preliminary data.</text>
</comment>
<dbReference type="AlphaFoldDB" id="A0A6I1DVS7"/>
<sequence>MLHIYCLSNYKPFYIQREMGKDSFSPLMSILRENKLTGPNYVDWKRNLDIVLTAEEYKYVLIENCPEIDTNSTEDQLEAERKWKKANSMAKCYMLASMSNVLQTQHEHMDTAYEIMMSLSEMFADKSRPARQAAIRTIMNTRMAEGTPV</sequence>
<evidence type="ECO:0000313" key="1">
    <source>
        <dbReference type="EMBL" id="KAB7525878.1"/>
    </source>
</evidence>
<name>A0A6I1DVS7_9FLAO</name>